<name>A0A381W5V2_9ZZZZ</name>
<dbReference type="InterPro" id="IPR036318">
    <property type="entry name" value="FAD-bd_PCMH-like_sf"/>
</dbReference>
<gene>
    <name evidence="4" type="ORF">METZ01_LOCUS100739</name>
</gene>
<dbReference type="Pfam" id="PF01565">
    <property type="entry name" value="FAD_binding_4"/>
    <property type="match status" value="1"/>
</dbReference>
<dbReference type="PANTHER" id="PTHR43762:SF1">
    <property type="entry name" value="D-ARABINONO-1,4-LACTONE OXIDASE"/>
    <property type="match status" value="1"/>
</dbReference>
<reference evidence="4" key="1">
    <citation type="submission" date="2018-05" db="EMBL/GenBank/DDBJ databases">
        <authorList>
            <person name="Lanie J.A."/>
            <person name="Ng W.-L."/>
            <person name="Kazmierczak K.M."/>
            <person name="Andrzejewski T.M."/>
            <person name="Davidsen T.M."/>
            <person name="Wayne K.J."/>
            <person name="Tettelin H."/>
            <person name="Glass J.I."/>
            <person name="Rusch D."/>
            <person name="Podicherti R."/>
            <person name="Tsui H.-C.T."/>
            <person name="Winkler M.E."/>
        </authorList>
    </citation>
    <scope>NUCLEOTIDE SEQUENCE</scope>
</reference>
<keyword evidence="2" id="KW-0274">FAD</keyword>
<sequence>MKKYLSILLLITSFSVPGWSETTPQQIVLNDLHSRLNATLVDSLHHPKSTYEVLTLIKQAKKQGKSISISGGQHSMGGQQYGTGTMHLNMSEMNDVLRFDRKNGIVTVEAGIQWPELIEYLISSQRYSKKQWGITQKQTGADRLSIGGALSSNIHGRGLILQPMVQDVESFRIINADGKKINVSRNENAELFGLVIGGYGLFGVITEVDLRLSPRQKLKRHVEIINLSDFADKTSQRINEGYLYGDLQFKTDGTAEDFLKRGVYSFYIPVPLDTPIPQQQRKISSDKWKELLALAHSDKAQVFKDYTNYYLSTNGQLYWTDTHQLSYYDENYEDYLEKTLPDYKTGSLMISEVYVPRQKIYEFMTDLSLANEKQQLDIIYGTIRLIKTDTETFLPWAKQDYASIVLNIRVEHSELGLEKARSDFQLLIDVALNHGGSYFLTYHRWARKDQLLEAYPQFPMFLDFKLKYDPQEMFQSDW</sequence>
<dbReference type="InterPro" id="IPR010031">
    <property type="entry name" value="FAD_lactone_oxidase-like"/>
</dbReference>
<dbReference type="SUPFAM" id="SSF55103">
    <property type="entry name" value="FAD-linked oxidases, C-terminal domain"/>
    <property type="match status" value="1"/>
</dbReference>
<dbReference type="InterPro" id="IPR016164">
    <property type="entry name" value="FAD-linked_Oxase-like_C"/>
</dbReference>
<dbReference type="Gene3D" id="3.30.465.10">
    <property type="match status" value="1"/>
</dbReference>
<dbReference type="InterPro" id="IPR006094">
    <property type="entry name" value="Oxid_FAD_bind_N"/>
</dbReference>
<dbReference type="PANTHER" id="PTHR43762">
    <property type="entry name" value="L-GULONOLACTONE OXIDASE"/>
    <property type="match status" value="1"/>
</dbReference>
<accession>A0A381W5V2</accession>
<dbReference type="InterPro" id="IPR016166">
    <property type="entry name" value="FAD-bd_PCMH"/>
</dbReference>
<feature type="domain" description="FAD-binding PCMH-type" evidence="3">
    <location>
        <begin position="33"/>
        <end position="215"/>
    </location>
</feature>
<evidence type="ECO:0000259" key="3">
    <source>
        <dbReference type="PROSITE" id="PS51387"/>
    </source>
</evidence>
<organism evidence="4">
    <name type="scientific">marine metagenome</name>
    <dbReference type="NCBI Taxonomy" id="408172"/>
    <lineage>
        <taxon>unclassified sequences</taxon>
        <taxon>metagenomes</taxon>
        <taxon>ecological metagenomes</taxon>
    </lineage>
</organism>
<protein>
    <recommendedName>
        <fullName evidence="3">FAD-binding PCMH-type domain-containing protein</fullName>
    </recommendedName>
</protein>
<keyword evidence="1" id="KW-0285">Flavoprotein</keyword>
<evidence type="ECO:0000313" key="4">
    <source>
        <dbReference type="EMBL" id="SVA47885.1"/>
    </source>
</evidence>
<evidence type="ECO:0000256" key="1">
    <source>
        <dbReference type="ARBA" id="ARBA00022630"/>
    </source>
</evidence>
<proteinExistence type="predicted"/>
<dbReference type="InterPro" id="IPR016169">
    <property type="entry name" value="FAD-bd_PCMH_sub2"/>
</dbReference>
<feature type="non-terminal residue" evidence="4">
    <location>
        <position position="478"/>
    </location>
</feature>
<dbReference type="GO" id="GO:0016899">
    <property type="term" value="F:oxidoreductase activity, acting on the CH-OH group of donors, oxygen as acceptor"/>
    <property type="evidence" value="ECO:0007669"/>
    <property type="project" value="InterPro"/>
</dbReference>
<dbReference type="AlphaFoldDB" id="A0A381W5V2"/>
<dbReference type="PROSITE" id="PS51387">
    <property type="entry name" value="FAD_PCMH"/>
    <property type="match status" value="1"/>
</dbReference>
<dbReference type="GO" id="GO:0071949">
    <property type="term" value="F:FAD binding"/>
    <property type="evidence" value="ECO:0007669"/>
    <property type="project" value="InterPro"/>
</dbReference>
<evidence type="ECO:0000256" key="2">
    <source>
        <dbReference type="ARBA" id="ARBA00022827"/>
    </source>
</evidence>
<dbReference type="EMBL" id="UINC01010792">
    <property type="protein sequence ID" value="SVA47885.1"/>
    <property type="molecule type" value="Genomic_DNA"/>
</dbReference>
<dbReference type="SUPFAM" id="SSF56176">
    <property type="entry name" value="FAD-binding/transporter-associated domain-like"/>
    <property type="match status" value="1"/>
</dbReference>